<dbReference type="InterPro" id="IPR003323">
    <property type="entry name" value="OTU_dom"/>
</dbReference>
<proteinExistence type="predicted"/>
<dbReference type="SUPFAM" id="SSF54001">
    <property type="entry name" value="Cysteine proteinases"/>
    <property type="match status" value="1"/>
</dbReference>
<feature type="domain" description="OTU" evidence="1">
    <location>
        <begin position="67"/>
        <end position="213"/>
    </location>
</feature>
<reference evidence="2" key="1">
    <citation type="journal article" date="2020" name="Nature">
        <title>Giant virus diversity and host interactions through global metagenomics.</title>
        <authorList>
            <person name="Schulz F."/>
            <person name="Roux S."/>
            <person name="Paez-Espino D."/>
            <person name="Jungbluth S."/>
            <person name="Walsh D.A."/>
            <person name="Denef V.J."/>
            <person name="McMahon K.D."/>
            <person name="Konstantinidis K.T."/>
            <person name="Eloe-Fadrosh E.A."/>
            <person name="Kyrpides N.C."/>
            <person name="Woyke T."/>
        </authorList>
    </citation>
    <scope>NUCLEOTIDE SEQUENCE</scope>
    <source>
        <strain evidence="2">GVMAG-S-ERX555967-130</strain>
    </source>
</reference>
<name>A0A6C0F7H9_9ZZZZ</name>
<dbReference type="AlphaFoldDB" id="A0A6C0F7H9"/>
<protein>
    <recommendedName>
        <fullName evidence="1">OTU domain-containing protein</fullName>
    </recommendedName>
</protein>
<dbReference type="EMBL" id="MN738786">
    <property type="protein sequence ID" value="QHT36811.1"/>
    <property type="molecule type" value="Genomic_DNA"/>
</dbReference>
<evidence type="ECO:0000313" key="2">
    <source>
        <dbReference type="EMBL" id="QHT36811.1"/>
    </source>
</evidence>
<sequence length="235" mass="27915">MEERYYLNDKLYLQNGITYLETNTKSIQIQKHNWHRYLSDIGWRKFPRKWITELNKRMINKQKNSLYGILSCPGDGDCLFHSIANALNESQGFMSYYTGKDIRKEISDSISKDTFEMIIECYRAMKDACDFHESWDPHKITDISQFKKCLCEGGHEYWGDSLLIQLISSHYDVNVLILSNEMGPYPMMTEYCYHKPTICLWFDDNHFELIGHFDGEKMISYFSLLPDEIKRLYNL</sequence>
<accession>A0A6C0F7H9</accession>
<organism evidence="2">
    <name type="scientific">viral metagenome</name>
    <dbReference type="NCBI Taxonomy" id="1070528"/>
    <lineage>
        <taxon>unclassified sequences</taxon>
        <taxon>metagenomes</taxon>
        <taxon>organismal metagenomes</taxon>
    </lineage>
</organism>
<dbReference type="CDD" id="cd22744">
    <property type="entry name" value="OTU"/>
    <property type="match status" value="1"/>
</dbReference>
<dbReference type="Gene3D" id="3.90.70.80">
    <property type="match status" value="1"/>
</dbReference>
<dbReference type="PROSITE" id="PS50802">
    <property type="entry name" value="OTU"/>
    <property type="match status" value="1"/>
</dbReference>
<dbReference type="InterPro" id="IPR038765">
    <property type="entry name" value="Papain-like_cys_pep_sf"/>
</dbReference>
<dbReference type="Pfam" id="PF02338">
    <property type="entry name" value="OTU"/>
    <property type="match status" value="1"/>
</dbReference>
<evidence type="ECO:0000259" key="1">
    <source>
        <dbReference type="PROSITE" id="PS50802"/>
    </source>
</evidence>